<dbReference type="eggNOG" id="ENOG5033UU8">
    <property type="taxonomic scope" value="Bacteria"/>
</dbReference>
<evidence type="ECO:0000256" key="2">
    <source>
        <dbReference type="ARBA" id="ARBA00022748"/>
    </source>
</evidence>
<name>D2R248_PIRSD</name>
<dbReference type="Proteomes" id="UP000001887">
    <property type="component" value="Chromosome"/>
</dbReference>
<dbReference type="PROSITE" id="PS51352">
    <property type="entry name" value="THIOREDOXIN_2"/>
    <property type="match status" value="1"/>
</dbReference>
<keyword evidence="2" id="KW-0201">Cytochrome c-type biogenesis</keyword>
<dbReference type="InterPro" id="IPR036249">
    <property type="entry name" value="Thioredoxin-like_sf"/>
</dbReference>
<comment type="subcellular location">
    <subcellularLocation>
        <location evidence="1">Cell envelope</location>
    </subcellularLocation>
</comment>
<dbReference type="GO" id="GO:0016491">
    <property type="term" value="F:oxidoreductase activity"/>
    <property type="evidence" value="ECO:0007669"/>
    <property type="project" value="InterPro"/>
</dbReference>
<dbReference type="GO" id="GO:0016209">
    <property type="term" value="F:antioxidant activity"/>
    <property type="evidence" value="ECO:0007669"/>
    <property type="project" value="InterPro"/>
</dbReference>
<dbReference type="GO" id="GO:0017004">
    <property type="term" value="P:cytochrome complex assembly"/>
    <property type="evidence" value="ECO:0007669"/>
    <property type="project" value="UniProtKB-KW"/>
</dbReference>
<dbReference type="AlphaFoldDB" id="D2R248"/>
<feature type="domain" description="Thioredoxin" evidence="5">
    <location>
        <begin position="325"/>
        <end position="486"/>
    </location>
</feature>
<reference evidence="6 7" key="1">
    <citation type="journal article" date="2009" name="Stand. Genomic Sci.">
        <title>Complete genome sequence of Pirellula staleyi type strain (ATCC 27377).</title>
        <authorList>
            <person name="Clum A."/>
            <person name="Tindall B.J."/>
            <person name="Sikorski J."/>
            <person name="Ivanova N."/>
            <person name="Mavrommatis K."/>
            <person name="Lucas S."/>
            <person name="Glavina del Rio T."/>
            <person name="Nolan M."/>
            <person name="Chen F."/>
            <person name="Tice H."/>
            <person name="Pitluck S."/>
            <person name="Cheng J.F."/>
            <person name="Chertkov O."/>
            <person name="Brettin T."/>
            <person name="Han C."/>
            <person name="Detter J.C."/>
            <person name="Kuske C."/>
            <person name="Bruce D."/>
            <person name="Goodwin L."/>
            <person name="Ovchinikova G."/>
            <person name="Pati A."/>
            <person name="Mikhailova N."/>
            <person name="Chen A."/>
            <person name="Palaniappan K."/>
            <person name="Land M."/>
            <person name="Hauser L."/>
            <person name="Chang Y.J."/>
            <person name="Jeffries C.D."/>
            <person name="Chain P."/>
            <person name="Rohde M."/>
            <person name="Goker M."/>
            <person name="Bristow J."/>
            <person name="Eisen J.A."/>
            <person name="Markowitz V."/>
            <person name="Hugenholtz P."/>
            <person name="Kyrpides N.C."/>
            <person name="Klenk H.P."/>
            <person name="Lapidus A."/>
        </authorList>
    </citation>
    <scope>NUCLEOTIDE SEQUENCE [LARGE SCALE GENOMIC DNA]</scope>
    <source>
        <strain evidence="7">ATCC 27377 / DSM 6068 / ICPB 4128</strain>
    </source>
</reference>
<dbReference type="InterPro" id="IPR050553">
    <property type="entry name" value="Thioredoxin_ResA/DsbE_sf"/>
</dbReference>
<dbReference type="Pfam" id="PF00578">
    <property type="entry name" value="AhpC-TSA"/>
    <property type="match status" value="1"/>
</dbReference>
<evidence type="ECO:0000256" key="4">
    <source>
        <dbReference type="ARBA" id="ARBA00023284"/>
    </source>
</evidence>
<dbReference type="PANTHER" id="PTHR42852:SF6">
    <property type="entry name" value="THIOL:DISULFIDE INTERCHANGE PROTEIN DSBE"/>
    <property type="match status" value="1"/>
</dbReference>
<keyword evidence="3" id="KW-1015">Disulfide bond</keyword>
<evidence type="ECO:0000256" key="3">
    <source>
        <dbReference type="ARBA" id="ARBA00023157"/>
    </source>
</evidence>
<dbReference type="CDD" id="cd02966">
    <property type="entry name" value="TlpA_like_family"/>
    <property type="match status" value="1"/>
</dbReference>
<accession>D2R248</accession>
<dbReference type="GO" id="GO:0030313">
    <property type="term" value="C:cell envelope"/>
    <property type="evidence" value="ECO:0007669"/>
    <property type="project" value="UniProtKB-SubCell"/>
</dbReference>
<proteinExistence type="predicted"/>
<protein>
    <submittedName>
        <fullName evidence="6">Alkyl hydroperoxide reductase/ Thiol specific antioxidant/ Mal allergen</fullName>
    </submittedName>
</protein>
<dbReference type="InterPro" id="IPR013766">
    <property type="entry name" value="Thioredoxin_domain"/>
</dbReference>
<evidence type="ECO:0000313" key="7">
    <source>
        <dbReference type="Proteomes" id="UP000001887"/>
    </source>
</evidence>
<dbReference type="SUPFAM" id="SSF52833">
    <property type="entry name" value="Thioredoxin-like"/>
    <property type="match status" value="1"/>
</dbReference>
<evidence type="ECO:0000256" key="1">
    <source>
        <dbReference type="ARBA" id="ARBA00004196"/>
    </source>
</evidence>
<keyword evidence="7" id="KW-1185">Reference proteome</keyword>
<dbReference type="KEGG" id="psl:Psta_4005"/>
<sequence length="489" mass="53135" precursor="true">MGRRLSISLLKAFIQSFCRSYPARLLPRPAQPSIRHGSFSKAFRVLTTLVLLATLAANPQIAAGEQLTYELTITADKDDGTPQVKRIQLNLLVEQIAGENATVGWSLAEEGRGTFSWLEHYGRASVNLLEPGDSVGGPAVLLTHSGGRSVVPIAIPLASTTLSRDEGAMWTAGGLNYKTLATGKRQEIDAVEIESRGRFGHRRSFWIAAEDCLMLDGVETLFVGQGEQQQLKFKLVSRATLASSDSQEASQELDQWIALRDLLKREVRTERPELSAEQLTTLKTELPKLIDSQKSLLLKQVATSADKEVRGQKSQQAAIAALREAILGKEAGDLTLVDLLGKVTEGESYAGKVVVLHFWKYTDSPLEEPYGQIGYLDFLARKRAADGVVTLGVHCDPELSDAETRRGSLSAARRLRSFMNLSYPIMVDDGKLLDRLGDPRSAGAALPLFVVIGKDGKVTTYHAGLYEVNPREGLAELSTAISAAVGAKP</sequence>
<dbReference type="PANTHER" id="PTHR42852">
    <property type="entry name" value="THIOL:DISULFIDE INTERCHANGE PROTEIN DSBE"/>
    <property type="match status" value="1"/>
</dbReference>
<gene>
    <name evidence="6" type="ordered locus">Psta_4005</name>
</gene>
<evidence type="ECO:0000313" key="6">
    <source>
        <dbReference type="EMBL" id="ADB18659.1"/>
    </source>
</evidence>
<organism evidence="6 7">
    <name type="scientific">Pirellula staleyi (strain ATCC 27377 / DSM 6068 / ICPB 4128)</name>
    <name type="common">Pirella staleyi</name>
    <dbReference type="NCBI Taxonomy" id="530564"/>
    <lineage>
        <taxon>Bacteria</taxon>
        <taxon>Pseudomonadati</taxon>
        <taxon>Planctomycetota</taxon>
        <taxon>Planctomycetia</taxon>
        <taxon>Pirellulales</taxon>
        <taxon>Pirellulaceae</taxon>
        <taxon>Pirellula</taxon>
    </lineage>
</organism>
<keyword evidence="4" id="KW-0676">Redox-active center</keyword>
<dbReference type="HOGENOM" id="CLU_557638_0_0_0"/>
<dbReference type="Gene3D" id="3.40.30.10">
    <property type="entry name" value="Glutaredoxin"/>
    <property type="match status" value="1"/>
</dbReference>
<dbReference type="EMBL" id="CP001848">
    <property type="protein sequence ID" value="ADB18659.1"/>
    <property type="molecule type" value="Genomic_DNA"/>
</dbReference>
<dbReference type="InterPro" id="IPR000866">
    <property type="entry name" value="AhpC/TSA"/>
</dbReference>
<evidence type="ECO:0000259" key="5">
    <source>
        <dbReference type="PROSITE" id="PS51352"/>
    </source>
</evidence>